<dbReference type="OMA" id="AWIISNK"/>
<dbReference type="InterPro" id="IPR007109">
    <property type="entry name" value="Brix"/>
</dbReference>
<dbReference type="GO" id="GO:0000460">
    <property type="term" value="P:maturation of 5.8S rRNA"/>
    <property type="evidence" value="ECO:0007669"/>
    <property type="project" value="TreeGrafter"/>
</dbReference>
<gene>
    <name evidence="3" type="ORF">CMU_010080</name>
</gene>
<protein>
    <submittedName>
        <fullName evidence="3">Ribosome production factor 2, putative</fullName>
    </submittedName>
</protein>
<dbReference type="OrthoDB" id="264354at2759"/>
<dbReference type="SUPFAM" id="SSF52954">
    <property type="entry name" value="Class II aaRS ABD-related"/>
    <property type="match status" value="1"/>
</dbReference>
<dbReference type="SMART" id="SM00879">
    <property type="entry name" value="Brix"/>
    <property type="match status" value="1"/>
</dbReference>
<feature type="coiled-coil region" evidence="1">
    <location>
        <begin position="31"/>
        <end position="58"/>
    </location>
</feature>
<evidence type="ECO:0000259" key="2">
    <source>
        <dbReference type="PROSITE" id="PS50833"/>
    </source>
</evidence>
<dbReference type="eggNOG" id="KOG2780">
    <property type="taxonomic scope" value="Eukaryota"/>
</dbReference>
<evidence type="ECO:0000313" key="4">
    <source>
        <dbReference type="Proteomes" id="UP000001460"/>
    </source>
</evidence>
<dbReference type="InterPro" id="IPR044281">
    <property type="entry name" value="IMP4/RPF1"/>
</dbReference>
<dbReference type="Pfam" id="PF04427">
    <property type="entry name" value="Brix"/>
    <property type="match status" value="1"/>
</dbReference>
<dbReference type="GeneID" id="6995853"/>
<sequence length="340" mass="40861">MDGYSKIEDIEDNRNINYKKGFKTKTKGIINNQQYDNINDIKNKVRRLNIKKQRIIEKKLAKSSRRRENHKKEMNGEIIEKGIPRTIENTREIDETYLKDAINDQELYKEMENDEFSDYFLKKRSPHLLITTCRKPSKHMYNFLKEFVAIIPNCDFYKRYNFKIKSIIKEINSNKDNTYTDLLIFIEHPVKKQPWGLYICHLPNGPTSYFRMRSLKLAQDMKGTAVSTTHNPEIILNNFDTRMGYRIGRQLASLFPFNPDFNGRRVITFHNQRDFIFFRHYRYIFKQKDNKVTSTGLQEIGPRFTLKLMWLQEGTFNTKQGNFEYIWRPDLQVNRKIFFI</sequence>
<dbReference type="PROSITE" id="PS50833">
    <property type="entry name" value="BRIX"/>
    <property type="match status" value="1"/>
</dbReference>
<dbReference type="PANTHER" id="PTHR22734">
    <property type="entry name" value="U3 SMALL NUCLEOLAR RIBONUCLEOPROTEIN PROTEIN IMP4"/>
    <property type="match status" value="1"/>
</dbReference>
<dbReference type="GO" id="GO:0042134">
    <property type="term" value="F:rRNA primary transcript binding"/>
    <property type="evidence" value="ECO:0007669"/>
    <property type="project" value="InterPro"/>
</dbReference>
<dbReference type="EMBL" id="DS989729">
    <property type="protein sequence ID" value="EEA06516.1"/>
    <property type="molecule type" value="Genomic_DNA"/>
</dbReference>
<name>B6AE75_CRYMR</name>
<accession>B6AE75</accession>
<dbReference type="GO" id="GO:0030687">
    <property type="term" value="C:preribosome, large subunit precursor"/>
    <property type="evidence" value="ECO:0007669"/>
    <property type="project" value="TreeGrafter"/>
</dbReference>
<dbReference type="GO" id="GO:0000470">
    <property type="term" value="P:maturation of LSU-rRNA"/>
    <property type="evidence" value="ECO:0007669"/>
    <property type="project" value="TreeGrafter"/>
</dbReference>
<keyword evidence="4" id="KW-1185">Reference proteome</keyword>
<dbReference type="RefSeq" id="XP_002140865.1">
    <property type="nucleotide sequence ID" value="XM_002140829.1"/>
</dbReference>
<evidence type="ECO:0000313" key="3">
    <source>
        <dbReference type="EMBL" id="EEA06516.1"/>
    </source>
</evidence>
<dbReference type="PANTHER" id="PTHR22734:SF3">
    <property type="entry name" value="RIBOSOME PRODUCTION FACTOR 1"/>
    <property type="match status" value="1"/>
</dbReference>
<dbReference type="STRING" id="441375.B6AE75"/>
<dbReference type="AlphaFoldDB" id="B6AE75"/>
<keyword evidence="1" id="KW-0175">Coiled coil</keyword>
<organism evidence="3 4">
    <name type="scientific">Cryptosporidium muris (strain RN66)</name>
    <dbReference type="NCBI Taxonomy" id="441375"/>
    <lineage>
        <taxon>Eukaryota</taxon>
        <taxon>Sar</taxon>
        <taxon>Alveolata</taxon>
        <taxon>Apicomplexa</taxon>
        <taxon>Conoidasida</taxon>
        <taxon>Coccidia</taxon>
        <taxon>Eucoccidiorida</taxon>
        <taxon>Eimeriorina</taxon>
        <taxon>Cryptosporidiidae</taxon>
        <taxon>Cryptosporidium</taxon>
    </lineage>
</organism>
<dbReference type="Gene3D" id="3.40.50.10480">
    <property type="entry name" value="Probable brix-domain ribosomal biogenesis protein"/>
    <property type="match status" value="1"/>
</dbReference>
<proteinExistence type="predicted"/>
<feature type="domain" description="Brix" evidence="2">
    <location>
        <begin position="126"/>
        <end position="317"/>
    </location>
</feature>
<evidence type="ECO:0000256" key="1">
    <source>
        <dbReference type="SAM" id="Coils"/>
    </source>
</evidence>
<dbReference type="GO" id="GO:0005730">
    <property type="term" value="C:nucleolus"/>
    <property type="evidence" value="ECO:0007669"/>
    <property type="project" value="TreeGrafter"/>
</dbReference>
<dbReference type="Proteomes" id="UP000001460">
    <property type="component" value="Unassembled WGS sequence"/>
</dbReference>
<dbReference type="VEuPathDB" id="CryptoDB:CMU_010080"/>
<reference evidence="3" key="1">
    <citation type="submission" date="2008-06" db="EMBL/GenBank/DDBJ databases">
        <authorList>
            <person name="Lorenzi H."/>
            <person name="Inman J."/>
            <person name="Miller J."/>
            <person name="Schobel S."/>
            <person name="Amedeo P."/>
            <person name="Caler E.V."/>
            <person name="da Silva J."/>
        </authorList>
    </citation>
    <scope>NUCLEOTIDE SEQUENCE [LARGE SCALE GENOMIC DNA]</scope>
    <source>
        <strain evidence="3">RN66</strain>
    </source>
</reference>